<accession>A0A6A6KB58</accession>
<keyword evidence="2" id="KW-1185">Reference proteome</keyword>
<dbReference type="PANTHER" id="PTHR31170">
    <property type="entry name" value="BNAC04G53230D PROTEIN"/>
    <property type="match status" value="1"/>
</dbReference>
<organism evidence="1 2">
    <name type="scientific">Hevea brasiliensis</name>
    <name type="common">Para rubber tree</name>
    <name type="synonym">Siphonia brasiliensis</name>
    <dbReference type="NCBI Taxonomy" id="3981"/>
    <lineage>
        <taxon>Eukaryota</taxon>
        <taxon>Viridiplantae</taxon>
        <taxon>Streptophyta</taxon>
        <taxon>Embryophyta</taxon>
        <taxon>Tracheophyta</taxon>
        <taxon>Spermatophyta</taxon>
        <taxon>Magnoliopsida</taxon>
        <taxon>eudicotyledons</taxon>
        <taxon>Gunneridae</taxon>
        <taxon>Pentapetalae</taxon>
        <taxon>rosids</taxon>
        <taxon>fabids</taxon>
        <taxon>Malpighiales</taxon>
        <taxon>Euphorbiaceae</taxon>
        <taxon>Crotonoideae</taxon>
        <taxon>Micrandreae</taxon>
        <taxon>Hevea</taxon>
    </lineage>
</organism>
<dbReference type="AlphaFoldDB" id="A0A6A6KB58"/>
<dbReference type="PANTHER" id="PTHR31170:SF17">
    <property type="match status" value="1"/>
</dbReference>
<evidence type="ECO:0000313" key="1">
    <source>
        <dbReference type="EMBL" id="KAF2285615.1"/>
    </source>
</evidence>
<comment type="caution">
    <text evidence="1">The sequence shown here is derived from an EMBL/GenBank/DDBJ whole genome shotgun (WGS) entry which is preliminary data.</text>
</comment>
<protein>
    <submittedName>
        <fullName evidence="1">Uncharacterized protein</fullName>
    </submittedName>
</protein>
<name>A0A6A6KB58_HEVBR</name>
<evidence type="ECO:0000313" key="2">
    <source>
        <dbReference type="Proteomes" id="UP000467840"/>
    </source>
</evidence>
<reference evidence="1 2" key="1">
    <citation type="journal article" date="2020" name="Mol. Plant">
        <title>The Chromosome-Based Rubber Tree Genome Provides New Insights into Spurge Genome Evolution and Rubber Biosynthesis.</title>
        <authorList>
            <person name="Liu J."/>
            <person name="Shi C."/>
            <person name="Shi C.C."/>
            <person name="Li W."/>
            <person name="Zhang Q.J."/>
            <person name="Zhang Y."/>
            <person name="Li K."/>
            <person name="Lu H.F."/>
            <person name="Shi C."/>
            <person name="Zhu S.T."/>
            <person name="Xiao Z.Y."/>
            <person name="Nan H."/>
            <person name="Yue Y."/>
            <person name="Zhu X.G."/>
            <person name="Wu Y."/>
            <person name="Hong X.N."/>
            <person name="Fan G.Y."/>
            <person name="Tong Y."/>
            <person name="Zhang D."/>
            <person name="Mao C.L."/>
            <person name="Liu Y.L."/>
            <person name="Hao S.J."/>
            <person name="Liu W.Q."/>
            <person name="Lv M.Q."/>
            <person name="Zhang H.B."/>
            <person name="Liu Y."/>
            <person name="Hu-Tang G.R."/>
            <person name="Wang J.P."/>
            <person name="Wang J.H."/>
            <person name="Sun Y.H."/>
            <person name="Ni S.B."/>
            <person name="Chen W.B."/>
            <person name="Zhang X.C."/>
            <person name="Jiao Y.N."/>
            <person name="Eichler E.E."/>
            <person name="Li G.H."/>
            <person name="Liu X."/>
            <person name="Gao L.Z."/>
        </authorList>
    </citation>
    <scope>NUCLEOTIDE SEQUENCE [LARGE SCALE GENOMIC DNA]</scope>
    <source>
        <strain evidence="2">cv. GT1</strain>
        <tissue evidence="1">Leaf</tissue>
    </source>
</reference>
<gene>
    <name evidence="1" type="ORF">GH714_005828</name>
</gene>
<dbReference type="InterPro" id="IPR004158">
    <property type="entry name" value="DUF247_pln"/>
</dbReference>
<proteinExistence type="predicted"/>
<dbReference type="Pfam" id="PF03140">
    <property type="entry name" value="DUF247"/>
    <property type="match status" value="1"/>
</dbReference>
<dbReference type="EMBL" id="JAAGAX010000017">
    <property type="protein sequence ID" value="KAF2285615.1"/>
    <property type="molecule type" value="Genomic_DNA"/>
</dbReference>
<sequence>MEEHKIRYLQSFLERTNENDVSSLIDSAKDVEILCCQGIIENWKGDDDTIAILLNKIGEQVFCNRALYADIQKM</sequence>
<dbReference type="Proteomes" id="UP000467840">
    <property type="component" value="Chromosome 3"/>
</dbReference>